<dbReference type="RefSeq" id="WP_097319175.1">
    <property type="nucleotide sequence ID" value="NZ_OBDY01000002.1"/>
</dbReference>
<keyword evidence="1" id="KW-0732">Signal</keyword>
<evidence type="ECO:0000313" key="3">
    <source>
        <dbReference type="Proteomes" id="UP000219612"/>
    </source>
</evidence>
<name>A0A285GR71_9ACTN</name>
<protein>
    <submittedName>
        <fullName evidence="2">Peptidase inhibitor family I36</fullName>
    </submittedName>
</protein>
<dbReference type="SUPFAM" id="SSF49695">
    <property type="entry name" value="gamma-Crystallin-like"/>
    <property type="match status" value="1"/>
</dbReference>
<sequence>MKMRTVLKGVLGVAVTVAATAVIPAGPAQAAYVCSKGEVCLYEHYDRTGSVFVVPFGKNGMGKISDFRAYTFFNGTNLNDKVSSIDNRSDHLLTLYSNVDLKGPYQRIYANTKFSFSGLRFPNELKNDQSSSLQVTG</sequence>
<evidence type="ECO:0000256" key="1">
    <source>
        <dbReference type="SAM" id="SignalP"/>
    </source>
</evidence>
<dbReference type="AlphaFoldDB" id="A0A285GR71"/>
<feature type="chain" id="PRO_5012538084" evidence="1">
    <location>
        <begin position="31"/>
        <end position="137"/>
    </location>
</feature>
<gene>
    <name evidence="2" type="ORF">SAMN05421748_102442</name>
</gene>
<organism evidence="2 3">
    <name type="scientific">Paractinoplanes atraurantiacus</name>
    <dbReference type="NCBI Taxonomy" id="1036182"/>
    <lineage>
        <taxon>Bacteria</taxon>
        <taxon>Bacillati</taxon>
        <taxon>Actinomycetota</taxon>
        <taxon>Actinomycetes</taxon>
        <taxon>Micromonosporales</taxon>
        <taxon>Micromonosporaceae</taxon>
        <taxon>Paractinoplanes</taxon>
    </lineage>
</organism>
<dbReference type="Proteomes" id="UP000219612">
    <property type="component" value="Unassembled WGS sequence"/>
</dbReference>
<reference evidence="3" key="1">
    <citation type="submission" date="2017-09" db="EMBL/GenBank/DDBJ databases">
        <authorList>
            <person name="Varghese N."/>
            <person name="Submissions S."/>
        </authorList>
    </citation>
    <scope>NUCLEOTIDE SEQUENCE [LARGE SCALE GENOMIC DNA]</scope>
    <source>
        <strain evidence="3">CGMCC 4.6857</strain>
    </source>
</reference>
<keyword evidence="3" id="KW-1185">Reference proteome</keyword>
<dbReference type="Pfam" id="PF03995">
    <property type="entry name" value="Inhibitor_I36"/>
    <property type="match status" value="1"/>
</dbReference>
<dbReference type="OrthoDB" id="2677885at2"/>
<dbReference type="EMBL" id="OBDY01000002">
    <property type="protein sequence ID" value="SNY25985.1"/>
    <property type="molecule type" value="Genomic_DNA"/>
</dbReference>
<dbReference type="InterPro" id="IPR011024">
    <property type="entry name" value="G_crystallin-like"/>
</dbReference>
<accession>A0A285GR71</accession>
<proteinExistence type="predicted"/>
<feature type="signal peptide" evidence="1">
    <location>
        <begin position="1"/>
        <end position="30"/>
    </location>
</feature>
<dbReference type="Gene3D" id="2.60.20.10">
    <property type="entry name" value="Crystallins"/>
    <property type="match status" value="1"/>
</dbReference>
<evidence type="ECO:0000313" key="2">
    <source>
        <dbReference type="EMBL" id="SNY25985.1"/>
    </source>
</evidence>